<dbReference type="InterPro" id="IPR052728">
    <property type="entry name" value="O2_lipid_transport_reg"/>
</dbReference>
<protein>
    <recommendedName>
        <fullName evidence="4">Acyltransferase 3 domain-containing protein</fullName>
    </recommendedName>
</protein>
<proteinExistence type="predicted"/>
<gene>
    <name evidence="2" type="ORF">HHI36_009278</name>
</gene>
<organism evidence="2 3">
    <name type="scientific">Cryptolaemus montrouzieri</name>
    <dbReference type="NCBI Taxonomy" id="559131"/>
    <lineage>
        <taxon>Eukaryota</taxon>
        <taxon>Metazoa</taxon>
        <taxon>Ecdysozoa</taxon>
        <taxon>Arthropoda</taxon>
        <taxon>Hexapoda</taxon>
        <taxon>Insecta</taxon>
        <taxon>Pterygota</taxon>
        <taxon>Neoptera</taxon>
        <taxon>Endopterygota</taxon>
        <taxon>Coleoptera</taxon>
        <taxon>Polyphaga</taxon>
        <taxon>Cucujiformia</taxon>
        <taxon>Coccinelloidea</taxon>
        <taxon>Coccinellidae</taxon>
        <taxon>Scymninae</taxon>
        <taxon>Scymnini</taxon>
        <taxon>Cryptolaemus</taxon>
    </lineage>
</organism>
<evidence type="ECO:0000313" key="3">
    <source>
        <dbReference type="Proteomes" id="UP001516400"/>
    </source>
</evidence>
<dbReference type="Proteomes" id="UP001516400">
    <property type="component" value="Unassembled WGS sequence"/>
</dbReference>
<keyword evidence="3" id="KW-1185">Reference proteome</keyword>
<feature type="transmembrane region" description="Helical" evidence="1">
    <location>
        <begin position="60"/>
        <end position="83"/>
    </location>
</feature>
<keyword evidence="1" id="KW-0812">Transmembrane</keyword>
<dbReference type="AlphaFoldDB" id="A0ABD2MVF7"/>
<evidence type="ECO:0000256" key="1">
    <source>
        <dbReference type="SAM" id="Phobius"/>
    </source>
</evidence>
<feature type="transmembrane region" description="Helical" evidence="1">
    <location>
        <begin position="173"/>
        <end position="194"/>
    </location>
</feature>
<feature type="transmembrane region" description="Helical" evidence="1">
    <location>
        <begin position="95"/>
        <end position="114"/>
    </location>
</feature>
<keyword evidence="1" id="KW-0472">Membrane</keyword>
<evidence type="ECO:0008006" key="4">
    <source>
        <dbReference type="Google" id="ProtNLM"/>
    </source>
</evidence>
<keyword evidence="1" id="KW-1133">Transmembrane helix</keyword>
<feature type="transmembrane region" description="Helical" evidence="1">
    <location>
        <begin position="20"/>
        <end position="48"/>
    </location>
</feature>
<accession>A0ABD2MVF7</accession>
<evidence type="ECO:0000313" key="2">
    <source>
        <dbReference type="EMBL" id="KAL3270222.1"/>
    </source>
</evidence>
<name>A0ABD2MVF7_9CUCU</name>
<dbReference type="PANTHER" id="PTHR11161">
    <property type="entry name" value="O-ACYLTRANSFERASE"/>
    <property type="match status" value="1"/>
</dbReference>
<sequence>MSPTPENLYLTQALYEKDGLWITVTAATCPNLVGTLVGVVTGYVFYAYKNEQIFTTKVHTALWWLISFGCGVSIVVFPGMWIFSKNFYPTYWFSLPYFAFNTTIYGIAISVGILGFSKGVGWMARWCVEWSPTYLLSRLSYSTFIVHTAYVFIKTGLKRDLHYIDEFSILGDALEIFVFSMILGLILTLTVELPTSALQTAFMKEKVSTDTSKVINQQNTSTEIQKSNEKEKNL</sequence>
<reference evidence="2 3" key="1">
    <citation type="journal article" date="2021" name="BMC Biol.">
        <title>Horizontally acquired antibacterial genes associated with adaptive radiation of ladybird beetles.</title>
        <authorList>
            <person name="Li H.S."/>
            <person name="Tang X.F."/>
            <person name="Huang Y.H."/>
            <person name="Xu Z.Y."/>
            <person name="Chen M.L."/>
            <person name="Du X.Y."/>
            <person name="Qiu B.Y."/>
            <person name="Chen P.T."/>
            <person name="Zhang W."/>
            <person name="Slipinski A."/>
            <person name="Escalona H.E."/>
            <person name="Waterhouse R.M."/>
            <person name="Zwick A."/>
            <person name="Pang H."/>
        </authorList>
    </citation>
    <scope>NUCLEOTIDE SEQUENCE [LARGE SCALE GENOMIC DNA]</scope>
    <source>
        <strain evidence="2">SYSU2018</strain>
    </source>
</reference>
<dbReference type="EMBL" id="JABFTP020000021">
    <property type="protein sequence ID" value="KAL3270222.1"/>
    <property type="molecule type" value="Genomic_DNA"/>
</dbReference>
<dbReference type="PANTHER" id="PTHR11161:SF0">
    <property type="entry name" value="O-ACYLTRANSFERASE LIKE PROTEIN"/>
    <property type="match status" value="1"/>
</dbReference>
<comment type="caution">
    <text evidence="2">The sequence shown here is derived from an EMBL/GenBank/DDBJ whole genome shotgun (WGS) entry which is preliminary data.</text>
</comment>
<feature type="transmembrane region" description="Helical" evidence="1">
    <location>
        <begin position="135"/>
        <end position="153"/>
    </location>
</feature>